<name>A0ABR7G062_9FIRM</name>
<feature type="transmembrane region" description="Helical" evidence="2">
    <location>
        <begin position="12"/>
        <end position="33"/>
    </location>
</feature>
<dbReference type="EMBL" id="JACOPD010000002">
    <property type="protein sequence ID" value="MBC5680131.1"/>
    <property type="molecule type" value="Genomic_DNA"/>
</dbReference>
<keyword evidence="4" id="KW-1185">Reference proteome</keyword>
<sequence length="173" mass="18527">MNSQTKIVVIRMKWLIIAVIAAIVLIAGIVLYFNIGKNDSGSSSGNARMTSTDVKSAADTDSSDVRNSTYKNSPVTYTPGVYTASIMLDGNPVDIKVTLDKNNINNIELVNLSDSVTTMYPMLNDNFEEIASAVKINGSTQNITYSADSKYTSSMILSGIKNALDKAVVTGAK</sequence>
<keyword evidence="2" id="KW-0812">Transmembrane</keyword>
<evidence type="ECO:0000256" key="2">
    <source>
        <dbReference type="SAM" id="Phobius"/>
    </source>
</evidence>
<feature type="region of interest" description="Disordered" evidence="1">
    <location>
        <begin position="40"/>
        <end position="67"/>
    </location>
</feature>
<organism evidence="3 4">
    <name type="scientific">Lachnospira hominis</name>
    <name type="common">ex Liu et al. 2021</name>
    <dbReference type="NCBI Taxonomy" id="2763051"/>
    <lineage>
        <taxon>Bacteria</taxon>
        <taxon>Bacillati</taxon>
        <taxon>Bacillota</taxon>
        <taxon>Clostridia</taxon>
        <taxon>Lachnospirales</taxon>
        <taxon>Lachnospiraceae</taxon>
        <taxon>Lachnospira</taxon>
    </lineage>
</organism>
<keyword evidence="2" id="KW-0472">Membrane</keyword>
<comment type="caution">
    <text evidence="3">The sequence shown here is derived from an EMBL/GenBank/DDBJ whole genome shotgun (WGS) entry which is preliminary data.</text>
</comment>
<gene>
    <name evidence="3" type="ORF">H8S01_04035</name>
</gene>
<evidence type="ECO:0000313" key="3">
    <source>
        <dbReference type="EMBL" id="MBC5680131.1"/>
    </source>
</evidence>
<feature type="compositionally biased region" description="Polar residues" evidence="1">
    <location>
        <begin position="40"/>
        <end position="54"/>
    </location>
</feature>
<protein>
    <recommendedName>
        <fullName evidence="5">FMN-binding protein</fullName>
    </recommendedName>
</protein>
<keyword evidence="2" id="KW-1133">Transmembrane helix</keyword>
<evidence type="ECO:0000313" key="4">
    <source>
        <dbReference type="Proteomes" id="UP000628463"/>
    </source>
</evidence>
<dbReference type="RefSeq" id="WP_186836261.1">
    <property type="nucleotide sequence ID" value="NZ_JACOPD010000002.1"/>
</dbReference>
<reference evidence="3 4" key="1">
    <citation type="submission" date="2020-08" db="EMBL/GenBank/DDBJ databases">
        <title>Genome public.</title>
        <authorList>
            <person name="Liu C."/>
            <person name="Sun Q."/>
        </authorList>
    </citation>
    <scope>NUCLEOTIDE SEQUENCE [LARGE SCALE GENOMIC DNA]</scope>
    <source>
        <strain evidence="3 4">NSJ-43</strain>
    </source>
</reference>
<evidence type="ECO:0000256" key="1">
    <source>
        <dbReference type="SAM" id="MobiDB-lite"/>
    </source>
</evidence>
<accession>A0ABR7G062</accession>
<proteinExistence type="predicted"/>
<evidence type="ECO:0008006" key="5">
    <source>
        <dbReference type="Google" id="ProtNLM"/>
    </source>
</evidence>
<dbReference type="Proteomes" id="UP000628463">
    <property type="component" value="Unassembled WGS sequence"/>
</dbReference>